<evidence type="ECO:0000313" key="6">
    <source>
        <dbReference type="Proteomes" id="UP001153069"/>
    </source>
</evidence>
<sequence length="2301" mass="253537">MTTSSSSTVGVPLQQIDGTAVAVVSPAASSGSSKIFYQMGARNKSSFRHGKHKQRHGKRRSSSSTTSSNSKASPSATKPLLSSPPPNQYSYMTSTITPSPPPHEPMILRPSPPISPPTLLEPNDTTTNAAATSSGGTMVYTMSQSQQQQQQQQQHNCSHSTTSNGTHATPTTQASTTTSPNSCANGESTSNSNEGTAIALDYSSHACVCLQEEDLEGALTWYQRALIVYQTEAAEAKDPPLGIVDTCNAAATLHNMGAVYNALQQGDAALQCYHDAEQLYRECRQRLAPPSPLPLAALEEQETVCLTALIAETLHHRASIYETSVWDSVAALECHEACVELLAQEPAILLHDNHGTLSVTCVDDVFFQQECLQQVQLQWLVASYQSLAKLYRQSDTPQDGLVALQSWKTLLEQHLSQPNLTQDIENEWRKSLVECWKQFSEFYFCQQEMTKGVDALHTAMDLQLQTSGTKDTAKVLSHDLLNTMNSMGRVKEERGHYQEALICYEKILLIVSRYLGEDHWEVAEALVKIGRVMECQGNVAGGLDLYHAAHTIYQASVKDDDEYDDSYESTRAATESVVRIANVLMGQKRWREAVDFLRELPQTKMLWWLDSDNSDDENNNNNNKGNNSIDHKAIPSVHQAIVFRELGRAYMGMGELAKAKQCLLESARRLEGTDHEEDVFELLMHVEFCQKQERMAALATAKNRLRSRSRSRSRARSSSNSRTASSGSDLEERGRITKDAVAAVLSPSMSNANTSEESPKSADPPTPPVAVRVHSESPKNEFVQSPSPKVSPGASPAKSDSIGRSPTPVLSPMQQDFDFVADSNDLPLVPFDRANHNAIVTQKSQSTESSTPPPPPVEQPPVNDDHEDDDEDEKSLGSLDTQSAVDEIPITNSPRPTTSRALTPMPTSNAVVPVEGEYDDSVPFDVDPFGGKDSFQVQRAKDIILKRVKLDNEMLLGSPSAESGALIDDGQSDVVSSVLVGLDIDIDHPPPSTPTSKDEASVRSVKKSITDLVLAKTASSEKPFDEATQASSKEKPFDEHSGPHLQQQRKLNAAAIGQLSRNPMSFKERMATPTPDDESTNGQTNTPLVAASLSDLTSTYGGQSSASSVNEQHKTSGYLPPLLQSPNDEDENPFNIPPPPPPPPVPSKPPAQIETLSKSPKQPASPTSQTSKHGLSDGIIQISVAHENGEKSKVSSFDAFFPEPDTSNQANNNSFSPSSKSQRSPVLFDPTPKERDFQRHEDDDDASSDPFEGYEDFDADDSESDVTPSYSGDSESEQGYTRFAREDFSSGDEDSAPSDDDGEDPIENDADRDRGRDPAGLYRPSDPKKHKHKIIIYDDSRQPSQLHDLITDPFSSGERESPVPSVSQNNVHNTFSSDPLDGPKRDSSPTFEVHDNDDATPKESQSHSTPSPRNKKSKSHGSEMSKSSPGNRIVRALSNSIRLRRKTKAGRSSKHHDQFEALQTDAEAEATVSEGMDDSPMKDSLPSSLTKPNQSAREDEAEKTDAAVEELEGDDTLGRPIQFVSLASQSHDDTLSQITFIMDDPNVKNRNKNNQWWGQLGQLDGWLPNFHQAVEAAEGFLSAKAIHAQMKSQPLDFDSEDEDEEDTNDDLIIRESSTLPLAASTLKTEVVAAAACSPIPNSFFQSSALSSKRRASTATTSVNSTSSKIGPVSLEQSVSTPKVVPPSTPTQQVTPAANILQSDSLSVVPNKNEIALEIEQQEKLLAQYELEALNDDKANHRVGATLFRMSILYLQSEEVEEALKATNEALRIQKYRGDSADAARSLHLLADIFVRKGEYDSALGCYAEVQEMELALYGYIHEESANTLNRIGSVLARQSKFSLAMEKHQEALRILKECHGEELRHPLVSQTLIHIGAVYYRERNSLSTVRAKSDDYSTFIEVGMLEVIGRAHEDRGSYKMAISFFEEKLQCLNQKRTEGKANLEEVATTLNSLGMLSCRAGIFMEAIDYYDRALEVQKQIGCDKMHIATARVLTATVQFHLGFFQKALRLLQDALKELKAETGEDHETVAATWFQIGVVQVALCEYDNGMDALEEALRIQNNLLGKVHPATLRTRREIGNMYAIYESELDAAFAQFRDILATQRRIHGYKHPNVAETLHSLGCAYARKGDYPNATKTLEECYYMRIDFLGADHPLQATTLHELAEIHRKRQRFRKAKHICNAVLEIRRESLSERHIDVSRALATKASCLVATGDYTNAMKCLREALPMAEQAVGERHPAVADILVHLGGIHLRKCHFEEAKEWINKALDIYHNSNLDEDHPSLKEAVALMERVDRDEMLCV</sequence>
<dbReference type="EMBL" id="CAICTM010000303">
    <property type="protein sequence ID" value="CAB9507385.1"/>
    <property type="molecule type" value="Genomic_DNA"/>
</dbReference>
<evidence type="ECO:0000313" key="5">
    <source>
        <dbReference type="EMBL" id="CAB9507385.1"/>
    </source>
</evidence>
<feature type="compositionally biased region" description="Low complexity" evidence="4">
    <location>
        <begin position="23"/>
        <end position="33"/>
    </location>
</feature>
<proteinExistence type="predicted"/>
<feature type="compositionally biased region" description="Polar residues" evidence="4">
    <location>
        <begin position="1094"/>
        <end position="1110"/>
    </location>
</feature>
<dbReference type="Gene3D" id="1.25.40.10">
    <property type="entry name" value="Tetratricopeptide repeat domain"/>
    <property type="match status" value="5"/>
</dbReference>
<dbReference type="SMART" id="SM00028">
    <property type="entry name" value="TPR"/>
    <property type="match status" value="15"/>
</dbReference>
<gene>
    <name evidence="5" type="ORF">SEMRO_304_G112570.1</name>
</gene>
<feature type="compositionally biased region" description="Low complexity" evidence="4">
    <location>
        <begin position="1655"/>
        <end position="1667"/>
    </location>
</feature>
<feature type="compositionally biased region" description="Low complexity" evidence="4">
    <location>
        <begin position="716"/>
        <end position="728"/>
    </location>
</feature>
<feature type="region of interest" description="Disordered" evidence="4">
    <location>
        <begin position="23"/>
        <end position="192"/>
    </location>
</feature>
<feature type="compositionally biased region" description="Acidic residues" evidence="4">
    <location>
        <begin position="1289"/>
        <end position="1308"/>
    </location>
</feature>
<feature type="compositionally biased region" description="Pro residues" evidence="4">
    <location>
        <begin position="98"/>
        <end position="116"/>
    </location>
</feature>
<dbReference type="InterPro" id="IPR011990">
    <property type="entry name" value="TPR-like_helical_dom_sf"/>
</dbReference>
<feature type="compositionally biased region" description="Low complexity" evidence="4">
    <location>
        <begin position="125"/>
        <end position="154"/>
    </location>
</feature>
<feature type="compositionally biased region" description="Basic and acidic residues" evidence="4">
    <location>
        <begin position="1381"/>
        <end position="1405"/>
    </location>
</feature>
<evidence type="ECO:0000256" key="3">
    <source>
        <dbReference type="PROSITE-ProRule" id="PRU00339"/>
    </source>
</evidence>
<dbReference type="Proteomes" id="UP001153069">
    <property type="component" value="Unassembled WGS sequence"/>
</dbReference>
<dbReference type="OrthoDB" id="43776at2759"/>
<feature type="repeat" description="TPR" evidence="3">
    <location>
        <begin position="1947"/>
        <end position="1980"/>
    </location>
</feature>
<dbReference type="InterPro" id="IPR019734">
    <property type="entry name" value="TPR_rpt"/>
</dbReference>
<name>A0A9N8HCJ0_9STRA</name>
<feature type="compositionally biased region" description="Low complexity" evidence="4">
    <location>
        <begin position="62"/>
        <end position="79"/>
    </location>
</feature>
<keyword evidence="1" id="KW-0677">Repeat</keyword>
<feature type="compositionally biased region" description="Basic residues" evidence="4">
    <location>
        <begin position="703"/>
        <end position="715"/>
    </location>
</feature>
<feature type="compositionally biased region" description="Basic and acidic residues" evidence="4">
    <location>
        <begin position="1496"/>
        <end position="1505"/>
    </location>
</feature>
<feature type="compositionally biased region" description="Polar residues" evidence="4">
    <location>
        <begin position="1485"/>
        <end position="1495"/>
    </location>
</feature>
<feature type="region of interest" description="Disordered" evidence="4">
    <location>
        <begin position="747"/>
        <end position="912"/>
    </location>
</feature>
<feature type="compositionally biased region" description="Polar residues" evidence="4">
    <location>
        <begin position="88"/>
        <end position="97"/>
    </location>
</feature>
<feature type="compositionally biased region" description="Basic residues" evidence="4">
    <location>
        <begin position="45"/>
        <end position="61"/>
    </location>
</feature>
<feature type="region of interest" description="Disordered" evidence="4">
    <location>
        <begin position="1655"/>
        <end position="1693"/>
    </location>
</feature>
<keyword evidence="2 3" id="KW-0802">TPR repeat</keyword>
<feature type="region of interest" description="Disordered" evidence="4">
    <location>
        <begin position="1016"/>
        <end position="1505"/>
    </location>
</feature>
<feature type="compositionally biased region" description="Basic and acidic residues" evidence="4">
    <location>
        <begin position="1032"/>
        <end position="1042"/>
    </location>
</feature>
<keyword evidence="6" id="KW-1185">Reference proteome</keyword>
<feature type="compositionally biased region" description="Polar residues" evidence="4">
    <location>
        <begin position="1154"/>
        <end position="1173"/>
    </location>
</feature>
<reference evidence="5" key="1">
    <citation type="submission" date="2020-06" db="EMBL/GenBank/DDBJ databases">
        <authorList>
            <consortium name="Plant Systems Biology data submission"/>
        </authorList>
    </citation>
    <scope>NUCLEOTIDE SEQUENCE</scope>
    <source>
        <strain evidence="5">D6</strain>
    </source>
</reference>
<feature type="compositionally biased region" description="Low complexity" evidence="4">
    <location>
        <begin position="1211"/>
        <end position="1224"/>
    </location>
</feature>
<feature type="compositionally biased region" description="Pro residues" evidence="4">
    <location>
        <begin position="1135"/>
        <end position="1149"/>
    </location>
</feature>
<feature type="compositionally biased region" description="Polar residues" evidence="4">
    <location>
        <begin position="1364"/>
        <end position="1377"/>
    </location>
</feature>
<dbReference type="PROSITE" id="PS50005">
    <property type="entry name" value="TPR"/>
    <property type="match status" value="3"/>
</dbReference>
<dbReference type="PANTHER" id="PTHR45641">
    <property type="entry name" value="TETRATRICOPEPTIDE REPEAT PROTEIN (AFU_ORTHOLOGUE AFUA_6G03870)"/>
    <property type="match status" value="1"/>
</dbReference>
<feature type="region of interest" description="Disordered" evidence="4">
    <location>
        <begin position="985"/>
        <end position="1004"/>
    </location>
</feature>
<feature type="compositionally biased region" description="Polar residues" evidence="4">
    <location>
        <begin position="181"/>
        <end position="192"/>
    </location>
</feature>
<feature type="region of interest" description="Disordered" evidence="4">
    <location>
        <begin position="700"/>
        <end position="735"/>
    </location>
</feature>
<feature type="compositionally biased region" description="Acidic residues" evidence="4">
    <location>
        <begin position="1242"/>
        <end position="1264"/>
    </location>
</feature>
<organism evidence="5 6">
    <name type="scientific">Seminavis robusta</name>
    <dbReference type="NCBI Taxonomy" id="568900"/>
    <lineage>
        <taxon>Eukaryota</taxon>
        <taxon>Sar</taxon>
        <taxon>Stramenopiles</taxon>
        <taxon>Ochrophyta</taxon>
        <taxon>Bacillariophyta</taxon>
        <taxon>Bacillariophyceae</taxon>
        <taxon>Bacillariophycidae</taxon>
        <taxon>Naviculales</taxon>
        <taxon>Naviculaceae</taxon>
        <taxon>Seminavis</taxon>
    </lineage>
</organism>
<comment type="caution">
    <text evidence="5">The sequence shown here is derived from an EMBL/GenBank/DDBJ whole genome shotgun (WGS) entry which is preliminary data.</text>
</comment>
<feature type="compositionally biased region" description="Basic and acidic residues" evidence="4">
    <location>
        <begin position="1231"/>
        <end position="1241"/>
    </location>
</feature>
<evidence type="ECO:0000256" key="4">
    <source>
        <dbReference type="SAM" id="MobiDB-lite"/>
    </source>
</evidence>
<feature type="compositionally biased region" description="Polar residues" evidence="4">
    <location>
        <begin position="1265"/>
        <end position="1279"/>
    </location>
</feature>
<dbReference type="PANTHER" id="PTHR45641:SF19">
    <property type="entry name" value="NEPHROCYSTIN-3"/>
    <property type="match status" value="1"/>
</dbReference>
<accession>A0A9N8HCJ0</accession>
<dbReference type="SUPFAM" id="SSF48452">
    <property type="entry name" value="TPR-like"/>
    <property type="match status" value="5"/>
</dbReference>
<feature type="compositionally biased region" description="Polar residues" evidence="4">
    <location>
        <begin position="747"/>
        <end position="756"/>
    </location>
</feature>
<dbReference type="Pfam" id="PF13424">
    <property type="entry name" value="TPR_12"/>
    <property type="match status" value="5"/>
</dbReference>
<feature type="compositionally biased region" description="Basic residues" evidence="4">
    <location>
        <begin position="1442"/>
        <end position="1454"/>
    </location>
</feature>
<feature type="repeat" description="TPR" evidence="3">
    <location>
        <begin position="1743"/>
        <end position="1776"/>
    </location>
</feature>
<feature type="repeat" description="TPR" evidence="3">
    <location>
        <begin position="2030"/>
        <end position="2063"/>
    </location>
</feature>
<feature type="compositionally biased region" description="Polar residues" evidence="4">
    <location>
        <begin position="155"/>
        <end position="165"/>
    </location>
</feature>
<evidence type="ECO:0000256" key="1">
    <source>
        <dbReference type="ARBA" id="ARBA00022737"/>
    </source>
</evidence>
<evidence type="ECO:0000256" key="2">
    <source>
        <dbReference type="ARBA" id="ARBA00022803"/>
    </source>
</evidence>
<protein>
    <submittedName>
        <fullName evidence="5">Clustered mitochondria protein homolog</fullName>
    </submittedName>
</protein>
<feature type="compositionally biased region" description="Low complexity" evidence="4">
    <location>
        <begin position="166"/>
        <end position="180"/>
    </location>
</feature>
<feature type="compositionally biased region" description="Polar residues" evidence="4">
    <location>
        <begin position="878"/>
        <end position="910"/>
    </location>
</feature>